<name>A0A1B1N048_9BACL</name>
<dbReference type="PANTHER" id="PTHR10465">
    <property type="entry name" value="TRANSMEMBRANE GTPASE FZO1"/>
    <property type="match status" value="1"/>
</dbReference>
<evidence type="ECO:0000256" key="2">
    <source>
        <dbReference type="ARBA" id="ARBA00022741"/>
    </source>
</evidence>
<evidence type="ECO:0000313" key="10">
    <source>
        <dbReference type="Proteomes" id="UP000092573"/>
    </source>
</evidence>
<protein>
    <recommendedName>
        <fullName evidence="8">Dynamin N-terminal domain-containing protein</fullName>
    </recommendedName>
</protein>
<dbReference type="InterPro" id="IPR027094">
    <property type="entry name" value="Mitofusin_fam"/>
</dbReference>
<evidence type="ECO:0000256" key="1">
    <source>
        <dbReference type="ARBA" id="ARBA00004370"/>
    </source>
</evidence>
<feature type="region of interest" description="Disordered" evidence="7">
    <location>
        <begin position="546"/>
        <end position="597"/>
    </location>
</feature>
<reference evidence="9 10" key="1">
    <citation type="submission" date="2016-01" db="EMBL/GenBank/DDBJ databases">
        <title>Complete Genome Sequence of Paenibacillus yonginensis DCY84, a novel Plant Growth-Promoting Bacteria with Elicitation of Induced Systemic Resistance.</title>
        <authorList>
            <person name="Kim Y.J."/>
            <person name="Yang D.C."/>
            <person name="Sukweenadhi J."/>
        </authorList>
    </citation>
    <scope>NUCLEOTIDE SEQUENCE [LARGE SCALE GENOMIC DNA]</scope>
    <source>
        <strain evidence="9 10">DCY84</strain>
    </source>
</reference>
<dbReference type="CDD" id="cd09912">
    <property type="entry name" value="DLP_2"/>
    <property type="match status" value="2"/>
</dbReference>
<keyword evidence="4" id="KW-0342">GTP-binding</keyword>
<keyword evidence="2" id="KW-0547">Nucleotide-binding</keyword>
<keyword evidence="5" id="KW-0472">Membrane</keyword>
<dbReference type="InterPro" id="IPR045063">
    <property type="entry name" value="Dynamin_N"/>
</dbReference>
<dbReference type="Gene3D" id="3.40.50.300">
    <property type="entry name" value="P-loop containing nucleotide triphosphate hydrolases"/>
    <property type="match status" value="2"/>
</dbReference>
<dbReference type="GO" id="GO:0003924">
    <property type="term" value="F:GTPase activity"/>
    <property type="evidence" value="ECO:0007669"/>
    <property type="project" value="InterPro"/>
</dbReference>
<feature type="coiled-coil region" evidence="6">
    <location>
        <begin position="965"/>
        <end position="1010"/>
    </location>
</feature>
<dbReference type="KEGG" id="pyg:AWM70_09465"/>
<dbReference type="AlphaFoldDB" id="A0A1B1N048"/>
<dbReference type="Proteomes" id="UP000092573">
    <property type="component" value="Chromosome"/>
</dbReference>
<feature type="domain" description="Dynamin N-terminal" evidence="8">
    <location>
        <begin position="49"/>
        <end position="200"/>
    </location>
</feature>
<keyword evidence="3" id="KW-0378">Hydrolase</keyword>
<evidence type="ECO:0000256" key="4">
    <source>
        <dbReference type="ARBA" id="ARBA00023134"/>
    </source>
</evidence>
<dbReference type="EMBL" id="CP014167">
    <property type="protein sequence ID" value="ANS74791.1"/>
    <property type="molecule type" value="Genomic_DNA"/>
</dbReference>
<evidence type="ECO:0000256" key="7">
    <source>
        <dbReference type="SAM" id="MobiDB-lite"/>
    </source>
</evidence>
<comment type="subcellular location">
    <subcellularLocation>
        <location evidence="1">Membrane</location>
    </subcellularLocation>
</comment>
<evidence type="ECO:0000256" key="6">
    <source>
        <dbReference type="SAM" id="Coils"/>
    </source>
</evidence>
<proteinExistence type="predicted"/>
<feature type="compositionally biased region" description="Low complexity" evidence="7">
    <location>
        <begin position="546"/>
        <end position="563"/>
    </location>
</feature>
<dbReference type="InterPro" id="IPR027417">
    <property type="entry name" value="P-loop_NTPase"/>
</dbReference>
<gene>
    <name evidence="9" type="ORF">AWM70_09465</name>
</gene>
<organism evidence="9 10">
    <name type="scientific">Paenibacillus yonginensis</name>
    <dbReference type="NCBI Taxonomy" id="1462996"/>
    <lineage>
        <taxon>Bacteria</taxon>
        <taxon>Bacillati</taxon>
        <taxon>Bacillota</taxon>
        <taxon>Bacilli</taxon>
        <taxon>Bacillales</taxon>
        <taxon>Paenibacillaceae</taxon>
        <taxon>Paenibacillus</taxon>
    </lineage>
</organism>
<evidence type="ECO:0000256" key="3">
    <source>
        <dbReference type="ARBA" id="ARBA00022801"/>
    </source>
</evidence>
<dbReference type="Pfam" id="PF00350">
    <property type="entry name" value="Dynamin_N"/>
    <property type="match status" value="2"/>
</dbReference>
<evidence type="ECO:0000259" key="8">
    <source>
        <dbReference type="Pfam" id="PF00350"/>
    </source>
</evidence>
<sequence length="1245" mass="137439">MKPITDQVQPEWLQRLEPLAKQLHEEQDFQAEQIIRELIHKRMEQELVVAFCGHFSAGKSSLVNKLCGKQVLPSSPLPTSANIVMIRNGAERAVLTSSDGSRNIEVPLQEAADYCRNGEDYTRVELWADLPFLGSQGVLLDTPGVDSNDAGHAMATHSALHLADVVFYVMDYNHVGSESNLSFAKTLTDYGKPLYMVVNQIDKHREEELPFAVYKRTVEQAFEVWNVEAAGIFYTSLKVADFPYNQLSALKASMQVLLEDQGELLAYSTYTSAAQAVKDHLRRLREDDNEQRELLLEQAGGETDVAAMEKELERLQSGDDGDGEGYRTRQLEQIGRMLDNAQLMTPALRELAGLYLESRSPGFKAKGWFAGSKTAAEKEKRSSDFLRTLAEQTEAQVDWHVRTELRKIGQELELWDDEWEAKLDEWMPKAEESWITDALPSGAVVSGESTLRYAGAVAAGVTARFRRAAAEVIEALLAAPSPLRERRQAAAAERRAELEARLPAARRLAELDAAAAAREARFGALLGAPVTLTSGLLPEVKDAAPPAAGAAGAGMPADGTPGAQPASRAEASAPTGGRAGHLPAEAEGGASAPRKLRRRALESAARLEAAAGLLAPHPAFGTGVEELRKRAAELRRGRFTVALFGAFSAGKSSFANALLGAPVLPVSPHPTTAAIGRILAPEEGFAHETAHIQFKSVQAMEEDLAFSFAALQLGEWEPAGWLTVVKKLQADQIPASGRAHFSFLKAAAAGWEDMSPKLGHAHTAELEEFRQYAAEETKACFVASIDLYYSCPLTDQGVVLVDTPGADSIHARHTGVTFQYMKNSDAILFVTYYNHAFSRADKQFLAQLGRIKGSFALDKMFFIVNAADLASSEEELGQVVEHVRDGLKGAGISTPQVYALSSHQALKENRGGSSLFTSYHRLEEKAAVREEEQASNGFARFSEHFSTFLEEDLSRLAAAAAAAELGQLNERLNKWTGTADQLLRNKEQQVERFAQEREAFEAAVAVLKNADIRREWSQECEELLFHVVQRLRLQSLDLFAEFFHPSLLQEGQGQMKRNFAIALKGWLDQTSAELERELLATSLRLERKGEQLLLREAEGWCRVNGPAFDMPLTPPAKLAAWDTVQIPEGLLGSEDMSPSAYWSYFKNPKSFFEGNGRALLREAIEKPLVLSLKKAVSEGEAIFKHHYLNVIAEKQEELAQYFLQLWKEWESSIRNSGASEEDLKQWEFAAVQLSRYCEEMEAFYK</sequence>
<dbReference type="PANTHER" id="PTHR10465:SF0">
    <property type="entry name" value="SARCALUMENIN"/>
    <property type="match status" value="1"/>
</dbReference>
<feature type="domain" description="Dynamin N-terminal" evidence="8">
    <location>
        <begin position="641"/>
        <end position="866"/>
    </location>
</feature>
<keyword evidence="10" id="KW-1185">Reference proteome</keyword>
<dbReference type="STRING" id="1462996.AWM70_09465"/>
<dbReference type="GO" id="GO:0016020">
    <property type="term" value="C:membrane"/>
    <property type="evidence" value="ECO:0007669"/>
    <property type="project" value="UniProtKB-SubCell"/>
</dbReference>
<evidence type="ECO:0000313" key="9">
    <source>
        <dbReference type="EMBL" id="ANS74791.1"/>
    </source>
</evidence>
<dbReference type="GO" id="GO:0005525">
    <property type="term" value="F:GTP binding"/>
    <property type="evidence" value="ECO:0007669"/>
    <property type="project" value="UniProtKB-KW"/>
</dbReference>
<accession>A0A1B1N048</accession>
<dbReference type="SUPFAM" id="SSF52540">
    <property type="entry name" value="P-loop containing nucleoside triphosphate hydrolases"/>
    <property type="match status" value="2"/>
</dbReference>
<evidence type="ECO:0000256" key="5">
    <source>
        <dbReference type="ARBA" id="ARBA00023136"/>
    </source>
</evidence>
<keyword evidence="6" id="KW-0175">Coiled coil</keyword>
<dbReference type="RefSeq" id="WP_068695796.1">
    <property type="nucleotide sequence ID" value="NZ_CP014167.1"/>
</dbReference>